<dbReference type="EMBL" id="JASBWT010000003">
    <property type="protein sequence ID" value="KAJ9106415.1"/>
    <property type="molecule type" value="Genomic_DNA"/>
</dbReference>
<protein>
    <submittedName>
        <fullName evidence="1">Uncharacterized protein</fullName>
    </submittedName>
</protein>
<accession>A0ACC2W515</accession>
<proteinExistence type="predicted"/>
<organism evidence="1 2">
    <name type="scientific">Naganishia friedmannii</name>
    <dbReference type="NCBI Taxonomy" id="89922"/>
    <lineage>
        <taxon>Eukaryota</taxon>
        <taxon>Fungi</taxon>
        <taxon>Dikarya</taxon>
        <taxon>Basidiomycota</taxon>
        <taxon>Agaricomycotina</taxon>
        <taxon>Tremellomycetes</taxon>
        <taxon>Filobasidiales</taxon>
        <taxon>Filobasidiaceae</taxon>
        <taxon>Naganishia</taxon>
    </lineage>
</organism>
<evidence type="ECO:0000313" key="1">
    <source>
        <dbReference type="EMBL" id="KAJ9106415.1"/>
    </source>
</evidence>
<comment type="caution">
    <text evidence="1">The sequence shown here is derived from an EMBL/GenBank/DDBJ whole genome shotgun (WGS) entry which is preliminary data.</text>
</comment>
<gene>
    <name evidence="1" type="ORF">QFC21_001561</name>
</gene>
<reference evidence="1" key="1">
    <citation type="submission" date="2023-04" db="EMBL/GenBank/DDBJ databases">
        <title>Draft Genome sequencing of Naganishia species isolated from polar environments using Oxford Nanopore Technology.</title>
        <authorList>
            <person name="Leo P."/>
            <person name="Venkateswaran K."/>
        </authorList>
    </citation>
    <scope>NUCLEOTIDE SEQUENCE</scope>
    <source>
        <strain evidence="1">MNA-CCFEE 5423</strain>
    </source>
</reference>
<dbReference type="Proteomes" id="UP001227268">
    <property type="component" value="Unassembled WGS sequence"/>
</dbReference>
<keyword evidence="2" id="KW-1185">Reference proteome</keyword>
<name>A0ACC2W515_9TREE</name>
<sequence>MPGHLHVATDAESLSENRWIPLVDGCETPRLFDSFVAAMNKESSDEKTDVTGKREWKRKQEDVEWARNRTVVLFGDSVLRENIAYFCEMVGAELHRVTWSHAFAPRPRPKQPVPPLHPAFTLSSSIYTTFPPPADPDADPDLATAWTPKRDLGEGDQSHLAHYCYVEEMGFLLVQQFQYGSVEADDGGWRKEPGYIPPGTFEDRLHTLLLPIVDKAIVSHHHPDLAITGAVSNTEKGRKAPALIMLNSAFWDTARWVREDMRFGRDTDGALSSERLRWYKTRVRQAVLSVAEVYPDSAISWMTHHYPTGSGPSDWFTSGIEVASQQQSNDAARNGKAPATRPGNTVLRLTELDSVVRAALQYPDDDSHDPTCNARSETGEQQDDDDMNDGWTHIIAPPLGSATTNDKHYSTFE</sequence>
<evidence type="ECO:0000313" key="2">
    <source>
        <dbReference type="Proteomes" id="UP001227268"/>
    </source>
</evidence>